<keyword evidence="5" id="KW-0349">Heme</keyword>
<keyword evidence="7" id="KW-0479">Metal-binding</keyword>
<name>A0A6S6TGF6_9BACT</name>
<evidence type="ECO:0000256" key="8">
    <source>
        <dbReference type="ARBA" id="ARBA00022982"/>
    </source>
</evidence>
<accession>A0A6S6TGF6</accession>
<evidence type="ECO:0000256" key="4">
    <source>
        <dbReference type="ARBA" id="ARBA00022475"/>
    </source>
</evidence>
<keyword evidence="9 12" id="KW-1133">Transmembrane helix</keyword>
<proteinExistence type="inferred from homology"/>
<dbReference type="PANTHER" id="PTHR30333:SF1">
    <property type="entry name" value="CYTOCHROME C-TYPE PROTEIN NAPC"/>
    <property type="match status" value="1"/>
</dbReference>
<dbReference type="GO" id="GO:0046872">
    <property type="term" value="F:metal ion binding"/>
    <property type="evidence" value="ECO:0007669"/>
    <property type="project" value="UniProtKB-KW"/>
</dbReference>
<comment type="subcellular location">
    <subcellularLocation>
        <location evidence="1">Cell membrane</location>
    </subcellularLocation>
</comment>
<keyword evidence="10" id="KW-0408">Iron</keyword>
<evidence type="ECO:0000256" key="6">
    <source>
        <dbReference type="ARBA" id="ARBA00022692"/>
    </source>
</evidence>
<evidence type="ECO:0000256" key="3">
    <source>
        <dbReference type="ARBA" id="ARBA00022448"/>
    </source>
</evidence>
<keyword evidence="4" id="KW-1003">Cell membrane</keyword>
<feature type="domain" description="NapC/NirT cytochrome c N-terminal" evidence="13">
    <location>
        <begin position="25"/>
        <end position="175"/>
    </location>
</feature>
<dbReference type="NCBIfam" id="TIGR03153">
    <property type="entry name" value="cytochr_NrfH"/>
    <property type="match status" value="1"/>
</dbReference>
<keyword evidence="3" id="KW-0813">Transport</keyword>
<dbReference type="PANTHER" id="PTHR30333">
    <property type="entry name" value="CYTOCHROME C-TYPE PROTEIN"/>
    <property type="match status" value="1"/>
</dbReference>
<evidence type="ECO:0000256" key="10">
    <source>
        <dbReference type="ARBA" id="ARBA00023004"/>
    </source>
</evidence>
<dbReference type="AlphaFoldDB" id="A0A6S6TGF6"/>
<keyword evidence="6 12" id="KW-0812">Transmembrane</keyword>
<organism evidence="14">
    <name type="scientific">uncultured Sulfurovum sp</name>
    <dbReference type="NCBI Taxonomy" id="269237"/>
    <lineage>
        <taxon>Bacteria</taxon>
        <taxon>Pseudomonadati</taxon>
        <taxon>Campylobacterota</taxon>
        <taxon>Epsilonproteobacteria</taxon>
        <taxon>Campylobacterales</taxon>
        <taxon>Sulfurovaceae</taxon>
        <taxon>Sulfurovum</taxon>
        <taxon>environmental samples</taxon>
    </lineage>
</organism>
<dbReference type="SUPFAM" id="SSF48695">
    <property type="entry name" value="Multiheme cytochromes"/>
    <property type="match status" value="1"/>
</dbReference>
<evidence type="ECO:0000256" key="9">
    <source>
        <dbReference type="ARBA" id="ARBA00022989"/>
    </source>
</evidence>
<sequence length="191" mass="21638">MKLYAIKINTKKGRNVKEKSTLKKIAIFVFIIALIFFVYMAYIAKAWSYLSKDPKACINCHVMNTQYATWQHSAHGVAEVTCVECHLPTDGFINKYKAKAIDGWNHTLAFTFNTYDHAMQISDDGANRVQKNCISCHKSITSTLANNADHYHNFDDEKIENGRKCWSCHKGTPHGKVRGLTTTPHNLGVKN</sequence>
<comment type="similarity">
    <text evidence="2">Belongs to the NapC/NirT/NrfH family.</text>
</comment>
<keyword evidence="8" id="KW-0249">Electron transport</keyword>
<dbReference type="InterPro" id="IPR017571">
    <property type="entry name" value="NrfH"/>
</dbReference>
<evidence type="ECO:0000256" key="1">
    <source>
        <dbReference type="ARBA" id="ARBA00004236"/>
    </source>
</evidence>
<dbReference type="InterPro" id="IPR038266">
    <property type="entry name" value="NapC/NirT_cytc_sf"/>
</dbReference>
<evidence type="ECO:0000256" key="7">
    <source>
        <dbReference type="ARBA" id="ARBA00022723"/>
    </source>
</evidence>
<keyword evidence="11 12" id="KW-0472">Membrane</keyword>
<dbReference type="InterPro" id="IPR005126">
    <property type="entry name" value="NapC/NirT_cyt_c_N"/>
</dbReference>
<dbReference type="Pfam" id="PF03264">
    <property type="entry name" value="Cytochrom_NNT"/>
    <property type="match status" value="1"/>
</dbReference>
<evidence type="ECO:0000256" key="11">
    <source>
        <dbReference type="ARBA" id="ARBA00023136"/>
    </source>
</evidence>
<dbReference type="GO" id="GO:0009055">
    <property type="term" value="F:electron transfer activity"/>
    <property type="evidence" value="ECO:0007669"/>
    <property type="project" value="TreeGrafter"/>
</dbReference>
<dbReference type="GO" id="GO:0005886">
    <property type="term" value="C:plasma membrane"/>
    <property type="evidence" value="ECO:0007669"/>
    <property type="project" value="UniProtKB-SubCell"/>
</dbReference>
<dbReference type="InterPro" id="IPR036280">
    <property type="entry name" value="Multihaem_cyt_sf"/>
</dbReference>
<reference evidence="14" key="1">
    <citation type="submission" date="2020-01" db="EMBL/GenBank/DDBJ databases">
        <authorList>
            <person name="Meier V. D."/>
            <person name="Meier V D."/>
        </authorList>
    </citation>
    <scope>NUCLEOTIDE SEQUENCE</scope>
    <source>
        <strain evidence="14">HLG_WM_MAG_02</strain>
    </source>
</reference>
<evidence type="ECO:0000256" key="5">
    <source>
        <dbReference type="ARBA" id="ARBA00022617"/>
    </source>
</evidence>
<evidence type="ECO:0000259" key="13">
    <source>
        <dbReference type="Pfam" id="PF03264"/>
    </source>
</evidence>
<protein>
    <submittedName>
        <fullName evidence="14">Cytochrome c nitrite reductase, small subunit NrfH</fullName>
    </submittedName>
</protein>
<evidence type="ECO:0000256" key="12">
    <source>
        <dbReference type="SAM" id="Phobius"/>
    </source>
</evidence>
<dbReference type="GO" id="GO:0009061">
    <property type="term" value="P:anaerobic respiration"/>
    <property type="evidence" value="ECO:0007669"/>
    <property type="project" value="TreeGrafter"/>
</dbReference>
<feature type="transmembrane region" description="Helical" evidence="12">
    <location>
        <begin position="21"/>
        <end position="42"/>
    </location>
</feature>
<evidence type="ECO:0000313" key="14">
    <source>
        <dbReference type="EMBL" id="CAA6815579.1"/>
    </source>
</evidence>
<dbReference type="Gene3D" id="1.10.3820.10">
    <property type="entry name" value="Di-heme elbow motif domain"/>
    <property type="match status" value="1"/>
</dbReference>
<dbReference type="InterPro" id="IPR051174">
    <property type="entry name" value="Cytochrome_c-type_ET"/>
</dbReference>
<gene>
    <name evidence="14" type="ORF">HELGO_WM17317</name>
</gene>
<evidence type="ECO:0000256" key="2">
    <source>
        <dbReference type="ARBA" id="ARBA00007395"/>
    </source>
</evidence>
<dbReference type="EMBL" id="CACVAZ010000099">
    <property type="protein sequence ID" value="CAA6815579.1"/>
    <property type="molecule type" value="Genomic_DNA"/>
</dbReference>
<dbReference type="GO" id="GO:0022900">
    <property type="term" value="P:electron transport chain"/>
    <property type="evidence" value="ECO:0007669"/>
    <property type="project" value="InterPro"/>
</dbReference>